<keyword evidence="3" id="KW-1185">Reference proteome</keyword>
<dbReference type="AlphaFoldDB" id="A0A8J6YX83"/>
<protein>
    <submittedName>
        <fullName evidence="2">Uncharacterized protein</fullName>
    </submittedName>
</protein>
<evidence type="ECO:0000313" key="2">
    <source>
        <dbReference type="EMBL" id="MBE3639307.1"/>
    </source>
</evidence>
<evidence type="ECO:0000256" key="1">
    <source>
        <dbReference type="SAM" id="MobiDB-lite"/>
    </source>
</evidence>
<dbReference type="Proteomes" id="UP000609121">
    <property type="component" value="Unassembled WGS sequence"/>
</dbReference>
<reference evidence="2" key="1">
    <citation type="submission" date="2020-09" db="EMBL/GenBank/DDBJ databases">
        <title>A novel bacterium of genus Mangrovicoccus, isolated from South China Sea.</title>
        <authorList>
            <person name="Huang H."/>
            <person name="Mo K."/>
            <person name="Hu Y."/>
        </authorList>
    </citation>
    <scope>NUCLEOTIDE SEQUENCE</scope>
    <source>
        <strain evidence="2">HB182678</strain>
    </source>
</reference>
<organism evidence="2 3">
    <name type="scientific">Mangrovicoccus algicola</name>
    <dbReference type="NCBI Taxonomy" id="2771008"/>
    <lineage>
        <taxon>Bacteria</taxon>
        <taxon>Pseudomonadati</taxon>
        <taxon>Pseudomonadota</taxon>
        <taxon>Alphaproteobacteria</taxon>
        <taxon>Rhodobacterales</taxon>
        <taxon>Paracoccaceae</taxon>
        <taxon>Mangrovicoccus</taxon>
    </lineage>
</organism>
<sequence>MIDQVYGRELPDMEDWPQHLLEEAIRCKVQFGVLVLGQGMVTGHMVRAVAGARLAVIRIDHDPRDMLVGADYPAEMRYVSEIRHPCNRFSLMRPPAAARASAPARQEARQAARRLLQ</sequence>
<feature type="non-terminal residue" evidence="2">
    <location>
        <position position="117"/>
    </location>
</feature>
<dbReference type="EMBL" id="JACVXA010000044">
    <property type="protein sequence ID" value="MBE3639307.1"/>
    <property type="molecule type" value="Genomic_DNA"/>
</dbReference>
<dbReference type="RefSeq" id="WP_193183846.1">
    <property type="nucleotide sequence ID" value="NZ_JACVXA010000044.1"/>
</dbReference>
<evidence type="ECO:0000313" key="3">
    <source>
        <dbReference type="Proteomes" id="UP000609121"/>
    </source>
</evidence>
<proteinExistence type="predicted"/>
<accession>A0A8J6YX83</accession>
<feature type="region of interest" description="Disordered" evidence="1">
    <location>
        <begin position="97"/>
        <end position="117"/>
    </location>
</feature>
<gene>
    <name evidence="2" type="ORF">ICN82_13995</name>
</gene>
<name>A0A8J6YX83_9RHOB</name>
<comment type="caution">
    <text evidence="2">The sequence shown here is derived from an EMBL/GenBank/DDBJ whole genome shotgun (WGS) entry which is preliminary data.</text>
</comment>